<dbReference type="InterPro" id="IPR053153">
    <property type="entry name" value="APC_K+_Transporter"/>
</dbReference>
<gene>
    <name evidence="6" type="ORF">QQX02_11740</name>
</gene>
<keyword evidence="2 5" id="KW-0812">Transmembrane</keyword>
<comment type="caution">
    <text evidence="6">The sequence shown here is derived from an EMBL/GenBank/DDBJ whole genome shotgun (WGS) entry which is preliminary data.</text>
</comment>
<name>A0ABT8GJZ4_9MICO</name>
<dbReference type="EMBL" id="JAUHQA010000001">
    <property type="protein sequence ID" value="MDN4481596.1"/>
    <property type="molecule type" value="Genomic_DNA"/>
</dbReference>
<keyword evidence="4 5" id="KW-0472">Membrane</keyword>
<evidence type="ECO:0000313" key="6">
    <source>
        <dbReference type="EMBL" id="MDN4481596.1"/>
    </source>
</evidence>
<protein>
    <submittedName>
        <fullName evidence="6">APC family permease</fullName>
    </submittedName>
</protein>
<dbReference type="Proteomes" id="UP001172708">
    <property type="component" value="Unassembled WGS sequence"/>
</dbReference>
<evidence type="ECO:0000256" key="1">
    <source>
        <dbReference type="ARBA" id="ARBA00004141"/>
    </source>
</evidence>
<feature type="transmembrane region" description="Helical" evidence="5">
    <location>
        <begin position="371"/>
        <end position="393"/>
    </location>
</feature>
<evidence type="ECO:0000256" key="5">
    <source>
        <dbReference type="SAM" id="Phobius"/>
    </source>
</evidence>
<dbReference type="Gene3D" id="1.20.1740.10">
    <property type="entry name" value="Amino acid/polyamine transporter I"/>
    <property type="match status" value="1"/>
</dbReference>
<feature type="transmembrane region" description="Helical" evidence="5">
    <location>
        <begin position="171"/>
        <end position="195"/>
    </location>
</feature>
<feature type="transmembrane region" description="Helical" evidence="5">
    <location>
        <begin position="295"/>
        <end position="316"/>
    </location>
</feature>
<dbReference type="InterPro" id="IPR002293">
    <property type="entry name" value="AA/rel_permease1"/>
</dbReference>
<dbReference type="PANTHER" id="PTHR47704:SF1">
    <property type="entry name" value="POTASSIUM TRANSPORTER KIMA"/>
    <property type="match status" value="1"/>
</dbReference>
<dbReference type="Pfam" id="PF13520">
    <property type="entry name" value="AA_permease_2"/>
    <property type="match status" value="1"/>
</dbReference>
<feature type="transmembrane region" description="Helical" evidence="5">
    <location>
        <begin position="439"/>
        <end position="456"/>
    </location>
</feature>
<feature type="transmembrane region" description="Helical" evidence="5">
    <location>
        <begin position="207"/>
        <end position="229"/>
    </location>
</feature>
<feature type="transmembrane region" description="Helical" evidence="5">
    <location>
        <begin position="31"/>
        <end position="51"/>
    </location>
</feature>
<feature type="transmembrane region" description="Helical" evidence="5">
    <location>
        <begin position="250"/>
        <end position="275"/>
    </location>
</feature>
<accession>A0ABT8GJZ4</accession>
<reference evidence="6" key="1">
    <citation type="submission" date="2023-06" db="EMBL/GenBank/DDBJ databases">
        <title>Egi l300058.</title>
        <authorList>
            <person name="Gao L."/>
            <person name="Fang B.-Z."/>
            <person name="Li W.-J."/>
        </authorList>
    </citation>
    <scope>NUCLEOTIDE SEQUENCE</scope>
    <source>
        <strain evidence="6">EGI L300058</strain>
    </source>
</reference>
<organism evidence="6 7">
    <name type="scientific">Demequina muriae</name>
    <dbReference type="NCBI Taxonomy" id="3051664"/>
    <lineage>
        <taxon>Bacteria</taxon>
        <taxon>Bacillati</taxon>
        <taxon>Actinomycetota</taxon>
        <taxon>Actinomycetes</taxon>
        <taxon>Micrococcales</taxon>
        <taxon>Demequinaceae</taxon>
        <taxon>Demequina</taxon>
    </lineage>
</organism>
<evidence type="ECO:0000256" key="4">
    <source>
        <dbReference type="ARBA" id="ARBA00023136"/>
    </source>
</evidence>
<comment type="subcellular location">
    <subcellularLocation>
        <location evidence="1">Membrane</location>
        <topology evidence="1">Multi-pass membrane protein</topology>
    </subcellularLocation>
</comment>
<feature type="transmembrane region" description="Helical" evidence="5">
    <location>
        <begin position="63"/>
        <end position="83"/>
    </location>
</feature>
<sequence length="633" mass="68266">MRRILEGLRRLAFGQPIATDALAPMQLRTRLALPVFGAGILSAVAYAPDAVVDALRQGSQQGAIPFMAGGVVLIMLLLGLAYWSNVRTRPDALGDYGTVRDLLGRKAGVVTGAALLVDYLFTVAVSVAAVTQLIAYLIPSAREWVSLIGVALLAVMTLVALRVIRDRARVLLAVWFGFLIVVALMLIFGVARLGADTASPIPANPPTTWAILVAYAGAISSGAVMVTGIEHLASAGPNHAEPRGRRAGRTLVIAVAASAAAFFAVALLSWMYRITGWADGPILLQTVDQVFRQPWVIWAVALSAAALLYAAASAVFRRFSSLAESLAKDAYLPRQLSMKNDRLVLRGGIFIVASASALVVVLSGANVETLIHMYVVGVFASIVLSQVAMMRHFTNRLALATDAASRLRHSASRALHATAAVVAALVWIVVAVFNFFNGAWFAIVLIVGLVVLMHKINRHYAAVRQDVRLTAKDKAVALPSATHGVVLVAQLHRPAVRALAYAKAARHSTLEAVGVQIEPAAAKELQDRWGEIDAGIPLVILDSPYRDLVEPVMAHVRSIHRRSPRDVVVVYVPEYIVGRWWETFLHNRATRRLRAQLLELEGVVVSAVPWHLASARDRRADEEAPPTPHEELP</sequence>
<proteinExistence type="predicted"/>
<dbReference type="RefSeq" id="WP_301143298.1">
    <property type="nucleotide sequence ID" value="NZ_JAUHQA010000001.1"/>
</dbReference>
<evidence type="ECO:0000256" key="2">
    <source>
        <dbReference type="ARBA" id="ARBA00022692"/>
    </source>
</evidence>
<feature type="transmembrane region" description="Helical" evidence="5">
    <location>
        <begin position="144"/>
        <end position="164"/>
    </location>
</feature>
<feature type="transmembrane region" description="Helical" evidence="5">
    <location>
        <begin position="115"/>
        <end position="138"/>
    </location>
</feature>
<feature type="transmembrane region" description="Helical" evidence="5">
    <location>
        <begin position="414"/>
        <end position="433"/>
    </location>
</feature>
<evidence type="ECO:0000313" key="7">
    <source>
        <dbReference type="Proteomes" id="UP001172708"/>
    </source>
</evidence>
<feature type="transmembrane region" description="Helical" evidence="5">
    <location>
        <begin position="343"/>
        <end position="365"/>
    </location>
</feature>
<keyword evidence="7" id="KW-1185">Reference proteome</keyword>
<evidence type="ECO:0000256" key="3">
    <source>
        <dbReference type="ARBA" id="ARBA00022989"/>
    </source>
</evidence>
<keyword evidence="3 5" id="KW-1133">Transmembrane helix</keyword>
<dbReference type="PANTHER" id="PTHR47704">
    <property type="entry name" value="POTASSIUM TRANSPORTER KIMA"/>
    <property type="match status" value="1"/>
</dbReference>